<keyword evidence="6 7" id="KW-0472">Membrane</keyword>
<keyword evidence="9" id="KW-1185">Reference proteome</keyword>
<feature type="transmembrane region" description="Helical" evidence="7">
    <location>
        <begin position="377"/>
        <end position="403"/>
    </location>
</feature>
<evidence type="ECO:0000313" key="9">
    <source>
        <dbReference type="Proteomes" id="UP000244496"/>
    </source>
</evidence>
<keyword evidence="3" id="KW-1003">Cell membrane</keyword>
<feature type="transmembrane region" description="Helical" evidence="7">
    <location>
        <begin position="85"/>
        <end position="109"/>
    </location>
</feature>
<keyword evidence="2" id="KW-0813">Transport</keyword>
<evidence type="ECO:0000256" key="3">
    <source>
        <dbReference type="ARBA" id="ARBA00022475"/>
    </source>
</evidence>
<evidence type="ECO:0000256" key="5">
    <source>
        <dbReference type="ARBA" id="ARBA00022989"/>
    </source>
</evidence>
<accession>A0A2S0US84</accession>
<name>A0A2S0US84_9RHOB</name>
<evidence type="ECO:0000256" key="1">
    <source>
        <dbReference type="ARBA" id="ARBA00004651"/>
    </source>
</evidence>
<dbReference type="AlphaFoldDB" id="A0A2S0US84"/>
<dbReference type="Pfam" id="PF00375">
    <property type="entry name" value="SDF"/>
    <property type="match status" value="1"/>
</dbReference>
<feature type="transmembrane region" description="Helical" evidence="7">
    <location>
        <begin position="350"/>
        <end position="370"/>
    </location>
</feature>
<dbReference type="GO" id="GO:0015293">
    <property type="term" value="F:symporter activity"/>
    <property type="evidence" value="ECO:0007669"/>
    <property type="project" value="UniProtKB-KW"/>
</dbReference>
<geneLocation type="plasmid" evidence="8 9">
    <name>unnamed1</name>
</geneLocation>
<dbReference type="InterPro" id="IPR001991">
    <property type="entry name" value="Na-dicarboxylate_symporter"/>
</dbReference>
<keyword evidence="4 7" id="KW-0812">Transmembrane</keyword>
<dbReference type="EMBL" id="CP028919">
    <property type="protein sequence ID" value="AWB50671.1"/>
    <property type="molecule type" value="Genomic_DNA"/>
</dbReference>
<keyword evidence="5 7" id="KW-1133">Transmembrane helix</keyword>
<dbReference type="PANTHER" id="PTHR42865">
    <property type="entry name" value="PROTON/GLUTAMATE-ASPARTATE SYMPORTER"/>
    <property type="match status" value="1"/>
</dbReference>
<organism evidence="8 9">
    <name type="scientific">Paragemmobacter aquarius</name>
    <dbReference type="NCBI Taxonomy" id="2169400"/>
    <lineage>
        <taxon>Bacteria</taxon>
        <taxon>Pseudomonadati</taxon>
        <taxon>Pseudomonadota</taxon>
        <taxon>Alphaproteobacteria</taxon>
        <taxon>Rhodobacterales</taxon>
        <taxon>Paracoccaceae</taxon>
        <taxon>Paragemmobacter</taxon>
    </lineage>
</organism>
<evidence type="ECO:0000256" key="2">
    <source>
        <dbReference type="ARBA" id="ARBA00022448"/>
    </source>
</evidence>
<evidence type="ECO:0000256" key="4">
    <source>
        <dbReference type="ARBA" id="ARBA00022692"/>
    </source>
</evidence>
<keyword evidence="8" id="KW-0614">Plasmid</keyword>
<dbReference type="Gene3D" id="1.10.3860.10">
    <property type="entry name" value="Sodium:dicarboxylate symporter"/>
    <property type="match status" value="1"/>
</dbReference>
<dbReference type="Proteomes" id="UP000244496">
    <property type="component" value="Plasmid unnamed1"/>
</dbReference>
<reference evidence="8 9" key="1">
    <citation type="submission" date="2018-04" db="EMBL/GenBank/DDBJ databases">
        <title>Genome sequencing of Gemmobacter.</title>
        <authorList>
            <person name="Yi H."/>
            <person name="Baek M.-G."/>
        </authorList>
    </citation>
    <scope>NUCLEOTIDE SEQUENCE [LARGE SCALE GENOMIC DNA]</scope>
    <source>
        <strain evidence="8 9">HYN0069</strain>
        <plasmid evidence="8 9">unnamed1</plasmid>
    </source>
</reference>
<gene>
    <name evidence="8" type="ORF">HYN69_18995</name>
</gene>
<dbReference type="PANTHER" id="PTHR42865:SF7">
    <property type="entry name" value="PROTON_GLUTAMATE-ASPARTATE SYMPORTER"/>
    <property type="match status" value="1"/>
</dbReference>
<dbReference type="KEGG" id="geh:HYN69_18995"/>
<evidence type="ECO:0000256" key="7">
    <source>
        <dbReference type="SAM" id="Phobius"/>
    </source>
</evidence>
<dbReference type="SUPFAM" id="SSF118215">
    <property type="entry name" value="Proton glutamate symport protein"/>
    <property type="match status" value="1"/>
</dbReference>
<feature type="transmembrane region" description="Helical" evidence="7">
    <location>
        <begin position="409"/>
        <end position="427"/>
    </location>
</feature>
<feature type="transmembrane region" description="Helical" evidence="7">
    <location>
        <begin position="175"/>
        <end position="197"/>
    </location>
</feature>
<feature type="transmembrane region" description="Helical" evidence="7">
    <location>
        <begin position="244"/>
        <end position="267"/>
    </location>
</feature>
<feature type="transmembrane region" description="Helical" evidence="7">
    <location>
        <begin position="318"/>
        <end position="344"/>
    </location>
</feature>
<evidence type="ECO:0000256" key="6">
    <source>
        <dbReference type="ARBA" id="ARBA00023136"/>
    </source>
</evidence>
<feature type="transmembrane region" description="Helical" evidence="7">
    <location>
        <begin position="12"/>
        <end position="33"/>
    </location>
</feature>
<protein>
    <recommendedName>
        <fullName evidence="10">Na+/H+-dicarboxylate symporter</fullName>
    </recommendedName>
</protein>
<dbReference type="GO" id="GO:0005886">
    <property type="term" value="C:plasma membrane"/>
    <property type="evidence" value="ECO:0007669"/>
    <property type="project" value="UniProtKB-SubCell"/>
</dbReference>
<feature type="transmembrane region" description="Helical" evidence="7">
    <location>
        <begin position="53"/>
        <end position="73"/>
    </location>
</feature>
<comment type="subcellular location">
    <subcellularLocation>
        <location evidence="1">Cell membrane</location>
        <topology evidence="1">Multi-pass membrane protein</topology>
    </subcellularLocation>
</comment>
<evidence type="ECO:0000313" key="8">
    <source>
        <dbReference type="EMBL" id="AWB50671.1"/>
    </source>
</evidence>
<feature type="transmembrane region" description="Helical" evidence="7">
    <location>
        <begin position="217"/>
        <end position="237"/>
    </location>
</feature>
<dbReference type="PRINTS" id="PR00173">
    <property type="entry name" value="EDTRNSPORT"/>
</dbReference>
<proteinExistence type="predicted"/>
<dbReference type="InterPro" id="IPR036458">
    <property type="entry name" value="Na:dicarbo_symporter_sf"/>
</dbReference>
<sequence length="446" mass="46662">MTHSHADKHRHTMLRLLTSGPGVLAAAILGVWLGTLFAFDDLPDRFQQIYSTIYRTMALPFLALTIVHSIISLRRDETGANPTSLRIMVYLPLAMVLAAVVSIAVSWVICAAADTAVANGIGPLIAAFDKADANFVEVSLAAPDSVEPSLLARLVTGFIPENIFHALATANIGQMIVFLIIFSIAILNLAPGYSAGFLEVVGAARRPFEHLMEAMQYFVPVAVFMYAIHASHAVSAADFSALKLLFGVVAAASLAVLLAAVLLVAVLTLKSPLAVASDLKASALAGILAMTEEAALPEMLRRIRRHSADSEDDDTQEIVASLGLSIGRFGMIAILASVLTYTLALYDLPASLSMLASVVALSVLAAVLISGLNGPGVFAASIAFCGMELGLPVEALAVLVIVLEPLLELLLIPVSVAVTHALVEVVSASTARAKRISAAPALTGDA</sequence>
<evidence type="ECO:0008006" key="10">
    <source>
        <dbReference type="Google" id="ProtNLM"/>
    </source>
</evidence>